<name>A0A4D9E5J2_9SAUR</name>
<evidence type="ECO:0000256" key="1">
    <source>
        <dbReference type="SAM" id="MobiDB-lite"/>
    </source>
</evidence>
<reference evidence="2 3" key="2">
    <citation type="submission" date="2019-04" db="EMBL/GenBank/DDBJ databases">
        <title>The genome sequence of big-headed turtle.</title>
        <authorList>
            <person name="Gong S."/>
        </authorList>
    </citation>
    <scope>NUCLEOTIDE SEQUENCE [LARGE SCALE GENOMIC DNA]</scope>
    <source>
        <strain evidence="2">DO16091913</strain>
        <tissue evidence="2">Muscle</tissue>
    </source>
</reference>
<feature type="compositionally biased region" description="Basic and acidic residues" evidence="1">
    <location>
        <begin position="75"/>
        <end position="86"/>
    </location>
</feature>
<gene>
    <name evidence="2" type="ORF">DR999_PMT15540</name>
</gene>
<dbReference type="Proteomes" id="UP000297703">
    <property type="component" value="Unassembled WGS sequence"/>
</dbReference>
<reference evidence="2 3" key="1">
    <citation type="submission" date="2019-04" db="EMBL/GenBank/DDBJ databases">
        <title>Draft genome of the big-headed turtle Platysternon megacephalum.</title>
        <authorList>
            <person name="Gong S."/>
        </authorList>
    </citation>
    <scope>NUCLEOTIDE SEQUENCE [LARGE SCALE GENOMIC DNA]</scope>
    <source>
        <strain evidence="2">DO16091913</strain>
        <tissue evidence="2">Muscle</tissue>
    </source>
</reference>
<evidence type="ECO:0000313" key="3">
    <source>
        <dbReference type="Proteomes" id="UP000297703"/>
    </source>
</evidence>
<feature type="region of interest" description="Disordered" evidence="1">
    <location>
        <begin position="51"/>
        <end position="86"/>
    </location>
</feature>
<feature type="region of interest" description="Disordered" evidence="1">
    <location>
        <begin position="1"/>
        <end position="32"/>
    </location>
</feature>
<keyword evidence="3" id="KW-1185">Reference proteome</keyword>
<sequence>MSLFSRTNDDSYRAQRPRLALRSQSQTPGASAIRWVQKDFTELSCQPLTRTAPGTGCSCQRRLVQPPHPARQTRHRSDSEEKISPS</sequence>
<dbReference type="AlphaFoldDB" id="A0A4D9E5J2"/>
<organism evidence="2 3">
    <name type="scientific">Platysternon megacephalum</name>
    <name type="common">big-headed turtle</name>
    <dbReference type="NCBI Taxonomy" id="55544"/>
    <lineage>
        <taxon>Eukaryota</taxon>
        <taxon>Metazoa</taxon>
        <taxon>Chordata</taxon>
        <taxon>Craniata</taxon>
        <taxon>Vertebrata</taxon>
        <taxon>Euteleostomi</taxon>
        <taxon>Archelosauria</taxon>
        <taxon>Testudinata</taxon>
        <taxon>Testudines</taxon>
        <taxon>Cryptodira</taxon>
        <taxon>Durocryptodira</taxon>
        <taxon>Testudinoidea</taxon>
        <taxon>Platysternidae</taxon>
        <taxon>Platysternon</taxon>
    </lineage>
</organism>
<accession>A0A4D9E5J2</accession>
<evidence type="ECO:0000313" key="2">
    <source>
        <dbReference type="EMBL" id="TFK02260.1"/>
    </source>
</evidence>
<comment type="caution">
    <text evidence="2">The sequence shown here is derived from an EMBL/GenBank/DDBJ whole genome shotgun (WGS) entry which is preliminary data.</text>
</comment>
<dbReference type="EMBL" id="QXTE01000198">
    <property type="protein sequence ID" value="TFK02260.1"/>
    <property type="molecule type" value="Genomic_DNA"/>
</dbReference>
<protein>
    <submittedName>
        <fullName evidence="2">Unconventional myosin-If</fullName>
    </submittedName>
</protein>
<proteinExistence type="predicted"/>